<dbReference type="CDD" id="cd14256">
    <property type="entry name" value="Dockerin_I"/>
    <property type="match status" value="1"/>
</dbReference>
<dbReference type="EMBL" id="CP060490">
    <property type="protein sequence ID" value="QNL43322.1"/>
    <property type="molecule type" value="Genomic_DNA"/>
</dbReference>
<dbReference type="RefSeq" id="WP_187331913.1">
    <property type="nucleotide sequence ID" value="NZ_CP060490.1"/>
</dbReference>
<dbReference type="InterPro" id="IPR036439">
    <property type="entry name" value="Dockerin_dom_sf"/>
</dbReference>
<sequence>MANYLDSAGLRHLWGKIQALAAGKAAVGHSHDDRYYTEVEIDTKLLDVSDHMDAAKPVLLTIPAGRVAGDVNGDGKIDDTDVAVLRTYFNRNINEYSTEEERLSLLAADIVSSGKINSSDLSKLMTLKNGVRDATNVRDVLGVWTVRSDFPDGLTYLFTKEIAVEGVTAASKIALSILGKTSFAGTVEAMDGGIRIYCMVPPLEDLTAQLSICRGGTAANGPTELLTVMPSPKSETVKLTAAEWDAAAKTQSVAAPGVSVSNAVTPTPGPASWEAAGKAGVRCTGQGENSLTFTCTTVPTEDLTYNILIQEVQ</sequence>
<evidence type="ECO:0000313" key="3">
    <source>
        <dbReference type="Proteomes" id="UP000515960"/>
    </source>
</evidence>
<keyword evidence="3" id="KW-1185">Reference proteome</keyword>
<dbReference type="AlphaFoldDB" id="A0A7G9B191"/>
<dbReference type="Gene3D" id="1.10.1330.10">
    <property type="entry name" value="Dockerin domain"/>
    <property type="match status" value="1"/>
</dbReference>
<dbReference type="Proteomes" id="UP000515960">
    <property type="component" value="Chromosome"/>
</dbReference>
<gene>
    <name evidence="2" type="ORF">H8790_07360</name>
</gene>
<dbReference type="InterPro" id="IPR016134">
    <property type="entry name" value="Dockerin_dom"/>
</dbReference>
<dbReference type="KEGG" id="ohi:H8790_07360"/>
<reference evidence="2 3" key="1">
    <citation type="submission" date="2020-08" db="EMBL/GenBank/DDBJ databases">
        <authorList>
            <person name="Liu C."/>
            <person name="Sun Q."/>
        </authorList>
    </citation>
    <scope>NUCLEOTIDE SEQUENCE [LARGE SCALE GENOMIC DNA]</scope>
    <source>
        <strain evidence="2 3">NSJ-62</strain>
    </source>
</reference>
<name>A0A7G9B191_9FIRM</name>
<feature type="domain" description="Dockerin" evidence="1">
    <location>
        <begin position="64"/>
        <end position="137"/>
    </location>
</feature>
<dbReference type="PROSITE" id="PS51766">
    <property type="entry name" value="DOCKERIN"/>
    <property type="match status" value="1"/>
</dbReference>
<dbReference type="GO" id="GO:0004553">
    <property type="term" value="F:hydrolase activity, hydrolyzing O-glycosyl compounds"/>
    <property type="evidence" value="ECO:0007669"/>
    <property type="project" value="InterPro"/>
</dbReference>
<protein>
    <recommendedName>
        <fullName evidence="1">Dockerin domain-containing protein</fullName>
    </recommendedName>
</protein>
<evidence type="ECO:0000259" key="1">
    <source>
        <dbReference type="PROSITE" id="PS51766"/>
    </source>
</evidence>
<organism evidence="2 3">
    <name type="scientific">Oscillibacter hominis</name>
    <dbReference type="NCBI Taxonomy" id="2763056"/>
    <lineage>
        <taxon>Bacteria</taxon>
        <taxon>Bacillati</taxon>
        <taxon>Bacillota</taxon>
        <taxon>Clostridia</taxon>
        <taxon>Eubacteriales</taxon>
        <taxon>Oscillospiraceae</taxon>
        <taxon>Oscillibacter</taxon>
    </lineage>
</organism>
<dbReference type="PROSITE" id="PS00018">
    <property type="entry name" value="EF_HAND_1"/>
    <property type="match status" value="1"/>
</dbReference>
<dbReference type="InterPro" id="IPR002105">
    <property type="entry name" value="Dockerin_1_rpt"/>
</dbReference>
<evidence type="ECO:0000313" key="2">
    <source>
        <dbReference type="EMBL" id="QNL43322.1"/>
    </source>
</evidence>
<dbReference type="GO" id="GO:0000272">
    <property type="term" value="P:polysaccharide catabolic process"/>
    <property type="evidence" value="ECO:0007669"/>
    <property type="project" value="InterPro"/>
</dbReference>
<proteinExistence type="predicted"/>
<dbReference type="InterPro" id="IPR018247">
    <property type="entry name" value="EF_Hand_1_Ca_BS"/>
</dbReference>
<dbReference type="Pfam" id="PF00404">
    <property type="entry name" value="Dockerin_1"/>
    <property type="match status" value="1"/>
</dbReference>
<accession>A0A7G9B191</accession>
<dbReference type="SUPFAM" id="SSF63446">
    <property type="entry name" value="Type I dockerin domain"/>
    <property type="match status" value="1"/>
</dbReference>